<name>A0AAI9E284_KLEOX</name>
<evidence type="ECO:0000313" key="1">
    <source>
        <dbReference type="EMBL" id="EML7084994.1"/>
    </source>
</evidence>
<proteinExistence type="predicted"/>
<gene>
    <name evidence="1" type="ORF">RYF40_005507</name>
</gene>
<accession>A0AAI9E284</accession>
<dbReference type="AlphaFoldDB" id="A0AAI9E284"/>
<organism evidence="1">
    <name type="scientific">Klebsiella oxytoca</name>
    <dbReference type="NCBI Taxonomy" id="571"/>
    <lineage>
        <taxon>Bacteria</taxon>
        <taxon>Pseudomonadati</taxon>
        <taxon>Pseudomonadota</taxon>
        <taxon>Gammaproteobacteria</taxon>
        <taxon>Enterobacterales</taxon>
        <taxon>Enterobacteriaceae</taxon>
        <taxon>Klebsiella/Raoultella group</taxon>
        <taxon>Klebsiella</taxon>
    </lineage>
</organism>
<sequence>MFIDTRGSQLFQVHRMTSEDVMARLPDAGIVHGFEKKVRLASGLHEKKRYQNDFNHFFILDFMVSEFFNELY</sequence>
<dbReference type="EMBL" id="ABNOCX020000018">
    <property type="protein sequence ID" value="EML7084994.1"/>
    <property type="molecule type" value="Genomic_DNA"/>
</dbReference>
<dbReference type="RefSeq" id="WP_142447842.1">
    <property type="nucleotide sequence ID" value="NZ_CABGIA010000005.1"/>
</dbReference>
<reference evidence="1" key="1">
    <citation type="submission" date="2024-02" db="EMBL/GenBank/DDBJ databases">
        <authorList>
            <consortium name="Clinical and Environmental Microbiology Branch: Whole genome sequencing antimicrobial resistance pathogens in the healthcare setting"/>
        </authorList>
    </citation>
    <scope>NUCLEOTIDE SEQUENCE</scope>
    <source>
        <strain evidence="1">2023BB-00086</strain>
    </source>
</reference>
<comment type="caution">
    <text evidence="1">The sequence shown here is derived from an EMBL/GenBank/DDBJ whole genome shotgun (WGS) entry which is preliminary data.</text>
</comment>
<protein>
    <submittedName>
        <fullName evidence="1">Uncharacterized protein</fullName>
    </submittedName>
</protein>